<evidence type="ECO:0000313" key="1">
    <source>
        <dbReference type="EMBL" id="SFW87353.1"/>
    </source>
</evidence>
<name>A0A1K1SSR2_9BACT</name>
<accession>A0A1K1SSR2</accession>
<proteinExistence type="predicted"/>
<dbReference type="Proteomes" id="UP000183788">
    <property type="component" value="Unassembled WGS sequence"/>
</dbReference>
<dbReference type="AlphaFoldDB" id="A0A1K1SSR2"/>
<dbReference type="Proteomes" id="UP001326715">
    <property type="component" value="Chromosome"/>
</dbReference>
<evidence type="ECO:0000313" key="4">
    <source>
        <dbReference type="Proteomes" id="UP001326715"/>
    </source>
</evidence>
<reference evidence="2 4" key="2">
    <citation type="submission" date="2023-11" db="EMBL/GenBank/DDBJ databases">
        <title>MicrobeMod: A computational toolkit for identifying prokaryotic methylation and restriction-modification with nanopore sequencing.</title>
        <authorList>
            <person name="Crits-Christoph A."/>
            <person name="Kang S.C."/>
            <person name="Lee H."/>
            <person name="Ostrov N."/>
        </authorList>
    </citation>
    <scope>NUCLEOTIDE SEQUENCE [LARGE SCALE GENOMIC DNA]</scope>
    <source>
        <strain evidence="2 4">ATCC 23090</strain>
    </source>
</reference>
<dbReference type="EMBL" id="FPIZ01000032">
    <property type="protein sequence ID" value="SFW87353.1"/>
    <property type="molecule type" value="Genomic_DNA"/>
</dbReference>
<dbReference type="RefSeq" id="WP_072365638.1">
    <property type="nucleotide sequence ID" value="NZ_CP139972.1"/>
</dbReference>
<evidence type="ECO:0000313" key="3">
    <source>
        <dbReference type="Proteomes" id="UP000183788"/>
    </source>
</evidence>
<evidence type="ECO:0000313" key="2">
    <source>
        <dbReference type="EMBL" id="WQG88964.1"/>
    </source>
</evidence>
<reference evidence="1 3" key="1">
    <citation type="submission" date="2016-11" db="EMBL/GenBank/DDBJ databases">
        <authorList>
            <person name="Jaros S."/>
            <person name="Januszkiewicz K."/>
            <person name="Wedrychowicz H."/>
        </authorList>
    </citation>
    <scope>NUCLEOTIDE SEQUENCE [LARGE SCALE GENOMIC DNA]</scope>
    <source>
        <strain evidence="1 3">DSM 784</strain>
    </source>
</reference>
<gene>
    <name evidence="1" type="ORF">SAMN05661012_06057</name>
    <name evidence="2" type="ORF">SR876_28960</name>
</gene>
<keyword evidence="4" id="KW-1185">Reference proteome</keyword>
<dbReference type="EMBL" id="CP140154">
    <property type="protein sequence ID" value="WQG88964.1"/>
    <property type="molecule type" value="Genomic_DNA"/>
</dbReference>
<sequence>MHAEGYYTFKDEHVLKVLGTLWNRTTENTWYKVAVNYPNDPVRKEIIARVQQYLLERAQAELQLFK</sequence>
<protein>
    <submittedName>
        <fullName evidence="1">Uncharacterized protein</fullName>
    </submittedName>
</protein>
<organism evidence="1 3">
    <name type="scientific">Chitinophaga sancti</name>
    <dbReference type="NCBI Taxonomy" id="1004"/>
    <lineage>
        <taxon>Bacteria</taxon>
        <taxon>Pseudomonadati</taxon>
        <taxon>Bacteroidota</taxon>
        <taxon>Chitinophagia</taxon>
        <taxon>Chitinophagales</taxon>
        <taxon>Chitinophagaceae</taxon>
        <taxon>Chitinophaga</taxon>
    </lineage>
</organism>